<accession>A0A4U6SRW8</accession>
<feature type="compositionally biased region" description="Low complexity" evidence="1">
    <location>
        <begin position="49"/>
        <end position="72"/>
    </location>
</feature>
<dbReference type="Proteomes" id="UP000298652">
    <property type="component" value="Chromosome 9"/>
</dbReference>
<dbReference type="AlphaFoldDB" id="A0A4U6SRW8"/>
<dbReference type="EMBL" id="CM016560">
    <property type="protein sequence ID" value="TKV91220.1"/>
    <property type="molecule type" value="Genomic_DNA"/>
</dbReference>
<keyword evidence="3" id="KW-1185">Reference proteome</keyword>
<feature type="compositionally biased region" description="Basic and acidic residues" evidence="1">
    <location>
        <begin position="80"/>
        <end position="90"/>
    </location>
</feature>
<dbReference type="Gramene" id="TKV91220">
    <property type="protein sequence ID" value="TKV91220"/>
    <property type="gene ID" value="SEVIR_9G080450v2"/>
</dbReference>
<sequence length="101" mass="10598">MNARSSFSPFFPSGCAAVAYSPPAVGAAPPPAGRSFATHGLRRQRGPRSRSSAGRGYSSASSASAADAPHGGLLPEPEELDQHWQWRDPRSSAGTARPRRP</sequence>
<organism evidence="2 3">
    <name type="scientific">Setaria viridis</name>
    <name type="common">Green bristlegrass</name>
    <name type="synonym">Setaria italica subsp. viridis</name>
    <dbReference type="NCBI Taxonomy" id="4556"/>
    <lineage>
        <taxon>Eukaryota</taxon>
        <taxon>Viridiplantae</taxon>
        <taxon>Streptophyta</taxon>
        <taxon>Embryophyta</taxon>
        <taxon>Tracheophyta</taxon>
        <taxon>Spermatophyta</taxon>
        <taxon>Magnoliopsida</taxon>
        <taxon>Liliopsida</taxon>
        <taxon>Poales</taxon>
        <taxon>Poaceae</taxon>
        <taxon>PACMAD clade</taxon>
        <taxon>Panicoideae</taxon>
        <taxon>Panicodae</taxon>
        <taxon>Paniceae</taxon>
        <taxon>Cenchrinae</taxon>
        <taxon>Setaria</taxon>
    </lineage>
</organism>
<evidence type="ECO:0000313" key="3">
    <source>
        <dbReference type="Proteomes" id="UP000298652"/>
    </source>
</evidence>
<name>A0A4U6SRW8_SETVI</name>
<evidence type="ECO:0000256" key="1">
    <source>
        <dbReference type="SAM" id="MobiDB-lite"/>
    </source>
</evidence>
<reference evidence="2" key="1">
    <citation type="submission" date="2019-03" db="EMBL/GenBank/DDBJ databases">
        <title>WGS assembly of Setaria viridis.</title>
        <authorList>
            <person name="Huang P."/>
            <person name="Jenkins J."/>
            <person name="Grimwood J."/>
            <person name="Barry K."/>
            <person name="Healey A."/>
            <person name="Mamidi S."/>
            <person name="Sreedasyam A."/>
            <person name="Shu S."/>
            <person name="Feldman M."/>
            <person name="Wu J."/>
            <person name="Yu Y."/>
            <person name="Chen C."/>
            <person name="Johnson J."/>
            <person name="Rokhsar D."/>
            <person name="Baxter I."/>
            <person name="Schmutz J."/>
            <person name="Brutnell T."/>
            <person name="Kellogg E."/>
        </authorList>
    </citation>
    <scope>NUCLEOTIDE SEQUENCE [LARGE SCALE GENOMIC DNA]</scope>
</reference>
<feature type="region of interest" description="Disordered" evidence="1">
    <location>
        <begin position="19"/>
        <end position="101"/>
    </location>
</feature>
<evidence type="ECO:0000313" key="2">
    <source>
        <dbReference type="EMBL" id="TKV91220.1"/>
    </source>
</evidence>
<proteinExistence type="predicted"/>
<gene>
    <name evidence="2" type="ORF">SEVIR_9G080450v2</name>
</gene>
<protein>
    <submittedName>
        <fullName evidence="2">Uncharacterized protein</fullName>
    </submittedName>
</protein>